<dbReference type="eggNOG" id="COG3103">
    <property type="taxonomic scope" value="Bacteria"/>
</dbReference>
<name>A0A073CKW4_PLAA1</name>
<dbReference type="PATRIC" id="fig|388467.6.peg.3789"/>
<organism evidence="1 2">
    <name type="scientific">Planktothrix agardhii (strain NIVA-CYA 126/8)</name>
    <dbReference type="NCBI Taxonomy" id="388467"/>
    <lineage>
        <taxon>Bacteria</taxon>
        <taxon>Bacillati</taxon>
        <taxon>Cyanobacteriota</taxon>
        <taxon>Cyanophyceae</taxon>
        <taxon>Oscillatoriophycideae</taxon>
        <taxon>Oscillatoriales</taxon>
        <taxon>Microcoleaceae</taxon>
        <taxon>Planktothrix</taxon>
    </lineage>
</organism>
<gene>
    <name evidence="1" type="ORF">A19Y_3843</name>
</gene>
<dbReference type="STRING" id="388467.A19Y_3843"/>
<evidence type="ECO:0008006" key="3">
    <source>
        <dbReference type="Google" id="ProtNLM"/>
    </source>
</evidence>
<evidence type="ECO:0000313" key="2">
    <source>
        <dbReference type="Proteomes" id="UP000027395"/>
    </source>
</evidence>
<sequence>MKLMNNLGLRSKYFRVLALVVLAVMGSQLPTLATIQTKPTTPNSETKIAQNRSSLCRIIGEQQGLAVHSRPTPTSPVVGGVGFKTEVTLANNSGGTRGPDGRTWVEISAPIKGYISNGFPDRSGNLQDCSGQVQKPEPPTTQPVSLCRQIDFAAAPNGVVVREKPSRFSDRVGSLAPGARVRLMQNYRLIPDPNGEKRDWVGISEPEEGYISANTLIMCR</sequence>
<keyword evidence="2" id="KW-1185">Reference proteome</keyword>
<evidence type="ECO:0000313" key="1">
    <source>
        <dbReference type="EMBL" id="KEI68577.1"/>
    </source>
</evidence>
<dbReference type="Proteomes" id="UP000027395">
    <property type="component" value="Chromosome"/>
</dbReference>
<dbReference type="EMBL" id="CM002803">
    <property type="protein sequence ID" value="KEI68577.1"/>
    <property type="molecule type" value="Genomic_DNA"/>
</dbReference>
<proteinExistence type="predicted"/>
<protein>
    <recommendedName>
        <fullName evidence="3">SH3b domain-containing protein</fullName>
    </recommendedName>
</protein>
<accession>A0A073CKW4</accession>
<dbReference type="AlphaFoldDB" id="A0A073CKW4"/>
<dbReference type="HOGENOM" id="CLU_109801_0_0_3"/>
<reference evidence="1 2" key="1">
    <citation type="journal article" date="2014" name="Appl. Environ. Microbiol.">
        <title>Elucidation of insertion elements encoded on plasmids and in vitro construction of shuttle vectors from the toxic cyanobacterium Planktothrix.</title>
        <authorList>
            <person name="Christiansen G."/>
            <person name="Goesmann A."/>
            <person name="Kurmayer R."/>
        </authorList>
    </citation>
    <scope>NUCLEOTIDE SEQUENCE [LARGE SCALE GENOMIC DNA]</scope>
    <source>
        <strain evidence="1 2">NIVA-CYA 126/8</strain>
    </source>
</reference>